<reference evidence="4 6" key="1">
    <citation type="journal article" date="2022" name="Curr. Microbiol.">
        <title>Xanthomonas indica sp. nov., a Novel Member of Non-Pathogenic Xanthomonas Community from Healthy Rice Seeds.</title>
        <authorList>
            <person name="Rana R."/>
            <person name="Madhavan V.N."/>
            <person name="Saroha T."/>
            <person name="Bansal K."/>
            <person name="Kaur A."/>
            <person name="Sonti R.V."/>
            <person name="Patel H.K."/>
            <person name="Patil P.B."/>
        </authorList>
    </citation>
    <scope>NUCLEOTIDE SEQUENCE [LARGE SCALE GENOMIC DNA]</scope>
    <source>
        <strain evidence="4 6">PPL560</strain>
    </source>
</reference>
<evidence type="ECO:0000256" key="1">
    <source>
        <dbReference type="ARBA" id="ARBA00022801"/>
    </source>
</evidence>
<dbReference type="EMBL" id="JAKJPQ010000016">
    <property type="protein sequence ID" value="MCI2263243.1"/>
    <property type="molecule type" value="Genomic_DNA"/>
</dbReference>
<dbReference type="PANTHER" id="PTHR12304:SF4">
    <property type="entry name" value="URIDINE NUCLEOSIDASE"/>
    <property type="match status" value="1"/>
</dbReference>
<dbReference type="GO" id="GO:0008477">
    <property type="term" value="F:purine nucleosidase activity"/>
    <property type="evidence" value="ECO:0007669"/>
    <property type="project" value="TreeGrafter"/>
</dbReference>
<dbReference type="Proteomes" id="UP001430647">
    <property type="component" value="Unassembled WGS sequence"/>
</dbReference>
<organism evidence="5">
    <name type="scientific">Xanthomonas indica</name>
    <dbReference type="NCBI Taxonomy" id="2912242"/>
    <lineage>
        <taxon>Bacteria</taxon>
        <taxon>Pseudomonadati</taxon>
        <taxon>Pseudomonadota</taxon>
        <taxon>Gammaproteobacteria</taxon>
        <taxon>Lysobacterales</taxon>
        <taxon>Lysobacteraceae</taxon>
        <taxon>Xanthomonas</taxon>
    </lineage>
</organism>
<accession>A0AAU8I420</accession>
<keyword evidence="6" id="KW-1185">Reference proteome</keyword>
<dbReference type="RefSeq" id="WP_242160971.1">
    <property type="nucleotide sequence ID" value="NZ_CP131914.1"/>
</dbReference>
<reference evidence="4" key="2">
    <citation type="submission" date="2022-01" db="EMBL/GenBank/DDBJ databases">
        <authorList>
            <person name="Rana R."/>
            <person name="Patil P.B."/>
        </authorList>
    </citation>
    <scope>NUCLEOTIDE SEQUENCE</scope>
    <source>
        <strain evidence="4">PPL560</strain>
    </source>
</reference>
<dbReference type="AlphaFoldDB" id="A0AAU8I420"/>
<keyword evidence="2" id="KW-0326">Glycosidase</keyword>
<dbReference type="InterPro" id="IPR001910">
    <property type="entry name" value="Inosine/uridine_hydrolase_dom"/>
</dbReference>
<name>A0AAU8I420_9XANT</name>
<evidence type="ECO:0000313" key="5">
    <source>
        <dbReference type="EMBL" id="XCI80179.1"/>
    </source>
</evidence>
<dbReference type="InterPro" id="IPR036452">
    <property type="entry name" value="Ribo_hydro-like"/>
</dbReference>
<sequence>MPIASASTATTLTSPSAIAPRRRVILEDDIDGFTPAQLLLLQSPEVEVLGISVVSGNIWRDEALAHTRRLLEIAGRGEVPVLPGPVFPLLNSELATERWEALYGKLLWKGAWTRQWVEHDTVQSAPRYHAHDVVPDLPLGNPSVVQAASEPAALFMIRKVREFPGEVSIVATGPLTNLALAQRLDPAFASLAKELVYMGGSLNPRQRRDSVSAAQFAREFVNSPRREFNIRWDPEAASIVMRAPWRRMVMVPVDPSTATELTPQLLARMSAADTPIGHALRRREPGFPMWDELATAVWLRPELATVSETLYVDTNTEFGAGYGDILSWAPGYQPGLGEQAQQVVREVDVAAIEQLLVERLTAPQPPALGAPLPG</sequence>
<proteinExistence type="predicted"/>
<dbReference type="InterPro" id="IPR023186">
    <property type="entry name" value="IUNH"/>
</dbReference>
<evidence type="ECO:0000256" key="2">
    <source>
        <dbReference type="ARBA" id="ARBA00023295"/>
    </source>
</evidence>
<feature type="domain" description="Inosine/uridine-preferring nucleoside hydrolase" evidence="3">
    <location>
        <begin position="36"/>
        <end position="352"/>
    </location>
</feature>
<evidence type="ECO:0000259" key="3">
    <source>
        <dbReference type="Pfam" id="PF01156"/>
    </source>
</evidence>
<dbReference type="EMBL" id="CP131914">
    <property type="protein sequence ID" value="XCI80179.1"/>
    <property type="molecule type" value="Genomic_DNA"/>
</dbReference>
<gene>
    <name evidence="4" type="ORF">L3V74_17045</name>
    <name evidence="5" type="ORF">Q7W82_18285</name>
</gene>
<evidence type="ECO:0000313" key="4">
    <source>
        <dbReference type="EMBL" id="MCI2263243.1"/>
    </source>
</evidence>
<dbReference type="Gene3D" id="3.90.245.10">
    <property type="entry name" value="Ribonucleoside hydrolase-like"/>
    <property type="match status" value="1"/>
</dbReference>
<keyword evidence="1 5" id="KW-0378">Hydrolase</keyword>
<reference evidence="5" key="3">
    <citation type="submission" date="2023-08" db="EMBL/GenBank/DDBJ databases">
        <title>Complete genome sequence of Xanthomonas indica.</title>
        <authorList>
            <person name="Patil P.B."/>
            <person name="Rana R."/>
        </authorList>
    </citation>
    <scope>NUCLEOTIDE SEQUENCE</scope>
    <source>
        <strain evidence="5">PPL560</strain>
    </source>
</reference>
<dbReference type="PANTHER" id="PTHR12304">
    <property type="entry name" value="INOSINE-URIDINE PREFERRING NUCLEOSIDE HYDROLASE"/>
    <property type="match status" value="1"/>
</dbReference>
<dbReference type="GO" id="GO:0006152">
    <property type="term" value="P:purine nucleoside catabolic process"/>
    <property type="evidence" value="ECO:0007669"/>
    <property type="project" value="TreeGrafter"/>
</dbReference>
<dbReference type="KEGG" id="xin:Q7W82_18285"/>
<dbReference type="Pfam" id="PF01156">
    <property type="entry name" value="IU_nuc_hydro"/>
    <property type="match status" value="1"/>
</dbReference>
<protein>
    <submittedName>
        <fullName evidence="5">Nucleoside hydrolase</fullName>
    </submittedName>
</protein>
<evidence type="ECO:0000313" key="6">
    <source>
        <dbReference type="Proteomes" id="UP001430647"/>
    </source>
</evidence>
<dbReference type="SUPFAM" id="SSF53590">
    <property type="entry name" value="Nucleoside hydrolase"/>
    <property type="match status" value="1"/>
</dbReference>
<dbReference type="GO" id="GO:0005829">
    <property type="term" value="C:cytosol"/>
    <property type="evidence" value="ECO:0007669"/>
    <property type="project" value="TreeGrafter"/>
</dbReference>